<evidence type="ECO:0000256" key="6">
    <source>
        <dbReference type="ARBA" id="ARBA00023136"/>
    </source>
</evidence>
<dbReference type="RefSeq" id="WP_094268351.1">
    <property type="nucleotide sequence ID" value="NZ_JAQVFK010000177.1"/>
</dbReference>
<evidence type="ECO:0000256" key="2">
    <source>
        <dbReference type="ARBA" id="ARBA00022475"/>
    </source>
</evidence>
<keyword evidence="2 7" id="KW-1003">Cell membrane</keyword>
<dbReference type="InterPro" id="IPR017039">
    <property type="entry name" value="Virul_fac_BrkB"/>
</dbReference>
<feature type="transmembrane region" description="Helical" evidence="7">
    <location>
        <begin position="205"/>
        <end position="226"/>
    </location>
</feature>
<keyword evidence="6 7" id="KW-0472">Membrane</keyword>
<name>A0A235EZC2_9RHOO</name>
<dbReference type="EMBL" id="NOIH01000010">
    <property type="protein sequence ID" value="OYD53907.1"/>
    <property type="molecule type" value="Genomic_DNA"/>
</dbReference>
<dbReference type="AlphaFoldDB" id="A0A235EZC2"/>
<dbReference type="OrthoDB" id="9808671at2"/>
<dbReference type="NCBIfam" id="TIGR00765">
    <property type="entry name" value="yihY_not_rbn"/>
    <property type="match status" value="1"/>
</dbReference>
<dbReference type="Proteomes" id="UP000215181">
    <property type="component" value="Unassembled WGS sequence"/>
</dbReference>
<evidence type="ECO:0000256" key="7">
    <source>
        <dbReference type="HAMAP-Rule" id="MF_00672"/>
    </source>
</evidence>
<keyword evidence="5 7" id="KW-1133">Transmembrane helix</keyword>
<comment type="caution">
    <text evidence="8">The sequence shown here is derived from an EMBL/GenBank/DDBJ whole genome shotgun (WGS) entry which is preliminary data.</text>
</comment>
<comment type="similarity">
    <text evidence="7">Belongs to the UPF0761 family.</text>
</comment>
<evidence type="ECO:0000256" key="1">
    <source>
        <dbReference type="ARBA" id="ARBA00004651"/>
    </source>
</evidence>
<reference evidence="8 9" key="1">
    <citation type="submission" date="2017-07" db="EMBL/GenBank/DDBJ databases">
        <title>Thauera sp. KNDSS-Mac4 genome sequence and assembly.</title>
        <authorList>
            <person name="Mayilraj S."/>
        </authorList>
    </citation>
    <scope>NUCLEOTIDE SEQUENCE [LARGE SCALE GENOMIC DNA]</scope>
    <source>
        <strain evidence="8 9">KNDSS-Mac4</strain>
    </source>
</reference>
<dbReference type="PANTHER" id="PTHR30213:SF0">
    <property type="entry name" value="UPF0761 MEMBRANE PROTEIN YIHY"/>
    <property type="match status" value="1"/>
</dbReference>
<dbReference type="PANTHER" id="PTHR30213">
    <property type="entry name" value="INNER MEMBRANE PROTEIN YHJD"/>
    <property type="match status" value="1"/>
</dbReference>
<evidence type="ECO:0000313" key="9">
    <source>
        <dbReference type="Proteomes" id="UP000215181"/>
    </source>
</evidence>
<feature type="transmembrane region" description="Helical" evidence="7">
    <location>
        <begin position="176"/>
        <end position="193"/>
    </location>
</feature>
<evidence type="ECO:0000256" key="5">
    <source>
        <dbReference type="ARBA" id="ARBA00022989"/>
    </source>
</evidence>
<dbReference type="InterPro" id="IPR023679">
    <property type="entry name" value="UPF0761_bac"/>
</dbReference>
<organism evidence="8 9">
    <name type="scientific">Thauera propionica</name>
    <dbReference type="NCBI Taxonomy" id="2019431"/>
    <lineage>
        <taxon>Bacteria</taxon>
        <taxon>Pseudomonadati</taxon>
        <taxon>Pseudomonadota</taxon>
        <taxon>Betaproteobacteria</taxon>
        <taxon>Rhodocyclales</taxon>
        <taxon>Zoogloeaceae</taxon>
        <taxon>Thauera</taxon>
    </lineage>
</organism>
<sequence length="408" mass="45008">MNLHALRDFFLLLAERFAATRGPQVAGSLAFTTLLALVPLITVTLAVFGNLPGMDQLGDSVRNFLLQNLLPDRAGHIIATYALQFSEQAGRLTLMGIGLLVLTSLMLLGTIEKAFNHIWGVRRPRRMLTRITVGWFVLTLGPILFGASVIGTGYVISTSMAWSNHLPWIGEFTARLLPPLLLCVLFGFLYYAVPNHPVRIPHAIVGALVAALVFFLMQRAFGLFIARFPTYTLIFGTFAALPIFLVWLYLSWSVILLGALITATLPAYLERRQLAPRFAGDEACAATALLSRLARAQRLGQCLDAETLVECSALAPHRTDGILERLQEEGWVARTEEGSWVLRTAPDSIRMRDVVTRFALDLSAWRRTEAPADIHVLALHLDRTLDTGDLSLAELLRLADRTADAQIG</sequence>
<accession>A0A235EZC2</accession>
<evidence type="ECO:0000256" key="4">
    <source>
        <dbReference type="ARBA" id="ARBA00022692"/>
    </source>
</evidence>
<feature type="transmembrane region" description="Helical" evidence="7">
    <location>
        <begin position="92"/>
        <end position="111"/>
    </location>
</feature>
<feature type="transmembrane region" description="Helical" evidence="7">
    <location>
        <begin position="25"/>
        <end position="48"/>
    </location>
</feature>
<dbReference type="HAMAP" id="MF_00672">
    <property type="entry name" value="UPF0761"/>
    <property type="match status" value="1"/>
</dbReference>
<proteinExistence type="inferred from homology"/>
<gene>
    <name evidence="8" type="ORF">CGK74_10020</name>
</gene>
<dbReference type="Pfam" id="PF03631">
    <property type="entry name" value="Virul_fac_BrkB"/>
    <property type="match status" value="1"/>
</dbReference>
<feature type="transmembrane region" description="Helical" evidence="7">
    <location>
        <begin position="246"/>
        <end position="269"/>
    </location>
</feature>
<protein>
    <recommendedName>
        <fullName evidence="7">UPF0761 membrane protein CGK74_10020</fullName>
    </recommendedName>
</protein>
<feature type="transmembrane region" description="Helical" evidence="7">
    <location>
        <begin position="132"/>
        <end position="156"/>
    </location>
</feature>
<dbReference type="GO" id="GO:0005886">
    <property type="term" value="C:plasma membrane"/>
    <property type="evidence" value="ECO:0007669"/>
    <property type="project" value="UniProtKB-SubCell"/>
</dbReference>
<comment type="subcellular location">
    <subcellularLocation>
        <location evidence="1 7">Cell membrane</location>
        <topology evidence="1 7">Multi-pass membrane protein</topology>
    </subcellularLocation>
</comment>
<evidence type="ECO:0000313" key="8">
    <source>
        <dbReference type="EMBL" id="OYD53907.1"/>
    </source>
</evidence>
<evidence type="ECO:0000256" key="3">
    <source>
        <dbReference type="ARBA" id="ARBA00022519"/>
    </source>
</evidence>
<keyword evidence="3" id="KW-0997">Cell inner membrane</keyword>
<keyword evidence="9" id="KW-1185">Reference proteome</keyword>
<keyword evidence="4 7" id="KW-0812">Transmembrane</keyword>